<keyword evidence="3 7" id="KW-1133">Transmembrane helix</keyword>
<feature type="transmembrane region" description="Helical" evidence="7">
    <location>
        <begin position="213"/>
        <end position="235"/>
    </location>
</feature>
<dbReference type="Proteomes" id="UP000070501">
    <property type="component" value="Unassembled WGS sequence"/>
</dbReference>
<dbReference type="PANTHER" id="PTHR33048:SF147">
    <property type="entry name" value="INTEGRAL MEMBRANE PROTEIN"/>
    <property type="match status" value="1"/>
</dbReference>
<keyword evidence="4 7" id="KW-0472">Membrane</keyword>
<evidence type="ECO:0000256" key="7">
    <source>
        <dbReference type="SAM" id="Phobius"/>
    </source>
</evidence>
<comment type="subcellular location">
    <subcellularLocation>
        <location evidence="1">Membrane</location>
        <topology evidence="1">Multi-pass membrane protein</topology>
    </subcellularLocation>
</comment>
<keyword evidence="2 7" id="KW-0812">Transmembrane</keyword>
<dbReference type="Pfam" id="PF20684">
    <property type="entry name" value="Fung_rhodopsin"/>
    <property type="match status" value="1"/>
</dbReference>
<comment type="similarity">
    <text evidence="5">Belongs to the SAT4 family.</text>
</comment>
<evidence type="ECO:0000259" key="8">
    <source>
        <dbReference type="Pfam" id="PF20684"/>
    </source>
</evidence>
<feature type="transmembrane region" description="Helical" evidence="7">
    <location>
        <begin position="99"/>
        <end position="120"/>
    </location>
</feature>
<dbReference type="InterPro" id="IPR049326">
    <property type="entry name" value="Rhodopsin_dom_fungi"/>
</dbReference>
<evidence type="ECO:0000256" key="2">
    <source>
        <dbReference type="ARBA" id="ARBA00022692"/>
    </source>
</evidence>
<dbReference type="InterPro" id="IPR052337">
    <property type="entry name" value="SAT4-like"/>
</dbReference>
<feature type="compositionally biased region" description="Gly residues" evidence="6">
    <location>
        <begin position="308"/>
        <end position="317"/>
    </location>
</feature>
<proteinExistence type="inferred from homology"/>
<keyword evidence="10" id="KW-1185">Reference proteome</keyword>
<evidence type="ECO:0000313" key="9">
    <source>
        <dbReference type="EMBL" id="KXJ86710.1"/>
    </source>
</evidence>
<accession>A0A136IP42</accession>
<evidence type="ECO:0000256" key="4">
    <source>
        <dbReference type="ARBA" id="ARBA00023136"/>
    </source>
</evidence>
<dbReference type="AlphaFoldDB" id="A0A136IP42"/>
<sequence>MMPYNTARADDDEIHAFVSPWTELNAGLWSLFAAATLFLAVRLWIKISRRFGLWYDDYILVVSWIVLVVTNSLIVHQFATGYILDNSAQKWDDRMHILINISSCGTLIGQSLTKTAFAVTLLRLSKKWQKHLLWFCIITMNSYMAAKVILQWAKTCGSKSTDVYYRYNLCLDRTFRDDFKEGGNIYNIIMDFVFAMFPWWLTRTVDMRRFEKAGLCAVMSLGMLVAIVSAIRVSWKDDGNDRDAYYIYRNGISQIWYSSEVTGTIIVQCIPILRPVLRDVHTTFTNKKSKSSSTGTRRSTATVPSRWSGGGKRGSGGNTFEMQDDVRKKDVEDVTLTEIEEERDEETRQEQQEENELWMVTAQSTASPLRSPDPSRIDLEHAFSTTHHANVSVSSMEDWPLPKVPLDQRTSLETSESDFSLVEVIDWDTEANDLGVRKSLSPVPRERVP</sequence>
<reference evidence="10" key="1">
    <citation type="submission" date="2016-02" db="EMBL/GenBank/DDBJ databases">
        <title>Draft genome sequence of Microdochium bolleyi, a fungal endophyte of beachgrass.</title>
        <authorList>
            <consortium name="DOE Joint Genome Institute"/>
            <person name="David A.S."/>
            <person name="May G."/>
            <person name="Haridas S."/>
            <person name="Lim J."/>
            <person name="Wang M."/>
            <person name="Labutti K."/>
            <person name="Lipzen A."/>
            <person name="Barry K."/>
            <person name="Grigoriev I.V."/>
        </authorList>
    </citation>
    <scope>NUCLEOTIDE SEQUENCE [LARGE SCALE GENOMIC DNA]</scope>
    <source>
        <strain evidence="10">J235TASD1</strain>
    </source>
</reference>
<feature type="transmembrane region" description="Helical" evidence="7">
    <location>
        <begin position="132"/>
        <end position="153"/>
    </location>
</feature>
<dbReference type="GO" id="GO:0016020">
    <property type="term" value="C:membrane"/>
    <property type="evidence" value="ECO:0007669"/>
    <property type="project" value="UniProtKB-SubCell"/>
</dbReference>
<name>A0A136IP42_9PEZI</name>
<evidence type="ECO:0000313" key="10">
    <source>
        <dbReference type="Proteomes" id="UP000070501"/>
    </source>
</evidence>
<gene>
    <name evidence="9" type="ORF">Micbo1qcDRAFT_236774</name>
</gene>
<protein>
    <recommendedName>
        <fullName evidence="8">Rhodopsin domain-containing protein</fullName>
    </recommendedName>
</protein>
<evidence type="ECO:0000256" key="3">
    <source>
        <dbReference type="ARBA" id="ARBA00022989"/>
    </source>
</evidence>
<feature type="transmembrane region" description="Helical" evidence="7">
    <location>
        <begin position="184"/>
        <end position="201"/>
    </location>
</feature>
<feature type="compositionally biased region" description="Low complexity" evidence="6">
    <location>
        <begin position="285"/>
        <end position="307"/>
    </location>
</feature>
<evidence type="ECO:0000256" key="1">
    <source>
        <dbReference type="ARBA" id="ARBA00004141"/>
    </source>
</evidence>
<dbReference type="InParanoid" id="A0A136IP42"/>
<feature type="region of interest" description="Disordered" evidence="6">
    <location>
        <begin position="285"/>
        <end position="325"/>
    </location>
</feature>
<feature type="transmembrane region" description="Helical" evidence="7">
    <location>
        <begin position="57"/>
        <end position="79"/>
    </location>
</feature>
<organism evidence="9 10">
    <name type="scientific">Microdochium bolleyi</name>
    <dbReference type="NCBI Taxonomy" id="196109"/>
    <lineage>
        <taxon>Eukaryota</taxon>
        <taxon>Fungi</taxon>
        <taxon>Dikarya</taxon>
        <taxon>Ascomycota</taxon>
        <taxon>Pezizomycotina</taxon>
        <taxon>Sordariomycetes</taxon>
        <taxon>Xylariomycetidae</taxon>
        <taxon>Xylariales</taxon>
        <taxon>Microdochiaceae</taxon>
        <taxon>Microdochium</taxon>
    </lineage>
</organism>
<dbReference type="OrthoDB" id="5417887at2759"/>
<evidence type="ECO:0000256" key="6">
    <source>
        <dbReference type="SAM" id="MobiDB-lite"/>
    </source>
</evidence>
<evidence type="ECO:0000256" key="5">
    <source>
        <dbReference type="ARBA" id="ARBA00038359"/>
    </source>
</evidence>
<feature type="domain" description="Rhodopsin" evidence="8">
    <location>
        <begin position="41"/>
        <end position="278"/>
    </location>
</feature>
<feature type="transmembrane region" description="Helical" evidence="7">
    <location>
        <begin position="255"/>
        <end position="277"/>
    </location>
</feature>
<dbReference type="PANTHER" id="PTHR33048">
    <property type="entry name" value="PTH11-LIKE INTEGRAL MEMBRANE PROTEIN (AFU_ORTHOLOGUE AFUA_5G11245)"/>
    <property type="match status" value="1"/>
</dbReference>
<feature type="transmembrane region" description="Helical" evidence="7">
    <location>
        <begin position="26"/>
        <end position="45"/>
    </location>
</feature>
<dbReference type="EMBL" id="KQ964266">
    <property type="protein sequence ID" value="KXJ86710.1"/>
    <property type="molecule type" value="Genomic_DNA"/>
</dbReference>